<dbReference type="RefSeq" id="WP_171609273.1">
    <property type="nucleotide sequence ID" value="NZ_WHPF01000014.1"/>
</dbReference>
<gene>
    <name evidence="5" type="ORF">GD597_17775</name>
</gene>
<dbReference type="InterPro" id="IPR047110">
    <property type="entry name" value="GABD/Sad-like"/>
</dbReference>
<dbReference type="GO" id="GO:0004030">
    <property type="term" value="F:aldehyde dehydrogenase [NAD(P)+] activity"/>
    <property type="evidence" value="ECO:0007669"/>
    <property type="project" value="InterPro"/>
</dbReference>
<dbReference type="EMBL" id="WHPF01000014">
    <property type="protein sequence ID" value="NNV57326.1"/>
    <property type="molecule type" value="Genomic_DNA"/>
</dbReference>
<dbReference type="PANTHER" id="PTHR43217">
    <property type="entry name" value="SUCCINATE SEMIALDEHYDE DEHYDROGENASE [NAD(P)+] SAD"/>
    <property type="match status" value="1"/>
</dbReference>
<protein>
    <submittedName>
        <fullName evidence="5">Aldehyde dehydrogenase family protein</fullName>
    </submittedName>
</protein>
<dbReference type="InterPro" id="IPR016163">
    <property type="entry name" value="Ald_DH_C"/>
</dbReference>
<dbReference type="SUPFAM" id="SSF53720">
    <property type="entry name" value="ALDH-like"/>
    <property type="match status" value="1"/>
</dbReference>
<keyword evidence="3" id="KW-0560">Oxidoreductase</keyword>
<accession>A0A8J8FFT5</accession>
<evidence type="ECO:0000256" key="3">
    <source>
        <dbReference type="ARBA" id="ARBA00023002"/>
    </source>
</evidence>
<dbReference type="InterPro" id="IPR015590">
    <property type="entry name" value="Aldehyde_DH_dom"/>
</dbReference>
<dbReference type="AlphaFoldDB" id="A0A8J8FFT5"/>
<evidence type="ECO:0000259" key="4">
    <source>
        <dbReference type="Pfam" id="PF00171"/>
    </source>
</evidence>
<comment type="caution">
    <text evidence="5">The sequence shown here is derived from an EMBL/GenBank/DDBJ whole genome shotgun (WGS) entry which is preliminary data.</text>
</comment>
<dbReference type="Proteomes" id="UP000598971">
    <property type="component" value="Unassembled WGS sequence"/>
</dbReference>
<organism evidence="5 6">
    <name type="scientific">Limnovirga soli</name>
    <dbReference type="NCBI Taxonomy" id="2656915"/>
    <lineage>
        <taxon>Bacteria</taxon>
        <taxon>Pseudomonadati</taxon>
        <taxon>Bacteroidota</taxon>
        <taxon>Chitinophagia</taxon>
        <taxon>Chitinophagales</taxon>
        <taxon>Chitinophagaceae</taxon>
        <taxon>Limnovirga</taxon>
    </lineage>
</organism>
<evidence type="ECO:0000313" key="5">
    <source>
        <dbReference type="EMBL" id="NNV57326.1"/>
    </source>
</evidence>
<evidence type="ECO:0000256" key="1">
    <source>
        <dbReference type="ARBA" id="ARBA00009986"/>
    </source>
</evidence>
<name>A0A8J8FFT5_9BACT</name>
<dbReference type="Pfam" id="PF00171">
    <property type="entry name" value="Aldedh"/>
    <property type="match status" value="1"/>
</dbReference>
<evidence type="ECO:0000256" key="2">
    <source>
        <dbReference type="ARBA" id="ARBA00022857"/>
    </source>
</evidence>
<comment type="similarity">
    <text evidence="1">Belongs to the aldehyde dehydrogenase family.</text>
</comment>
<keyword evidence="6" id="KW-1185">Reference proteome</keyword>
<dbReference type="FunFam" id="3.40.605.10:FF:000012">
    <property type="entry name" value="NAD-dependent succinate-semialdehyde dehydrogenase"/>
    <property type="match status" value="1"/>
</dbReference>
<dbReference type="InterPro" id="IPR016162">
    <property type="entry name" value="Ald_DH_N"/>
</dbReference>
<dbReference type="Gene3D" id="3.40.605.10">
    <property type="entry name" value="Aldehyde Dehydrogenase, Chain A, domain 1"/>
    <property type="match status" value="1"/>
</dbReference>
<proteinExistence type="inferred from homology"/>
<keyword evidence="2" id="KW-0521">NADP</keyword>
<reference evidence="5" key="1">
    <citation type="submission" date="2019-10" db="EMBL/GenBank/DDBJ databases">
        <title>Draft genome sequence of Panacibacter sp. KCS-6.</title>
        <authorList>
            <person name="Yim K.J."/>
        </authorList>
    </citation>
    <scope>NUCLEOTIDE SEQUENCE</scope>
    <source>
        <strain evidence="5">KCS-6</strain>
    </source>
</reference>
<evidence type="ECO:0000313" key="6">
    <source>
        <dbReference type="Proteomes" id="UP000598971"/>
    </source>
</evidence>
<sequence>MIPVFKSIFPFTGEQIAEYTVMSASEVDDCLTLSSKAFAHWRRTSFECRAGLMQTVADILLKKSDDFARLITYEMGKTFKEAKGEVEKCAGACRYFAENAAMFLQPVNMLSDAANSYVRYDPIGAVLAIMPWNFPFWQVFRFAAPYLMAGNVALLKHAPNVCGVALAIQDIFIEAGFPKGVFQTLIVDVDIIPNIIDHDIVQGITLTGSEFAGSQVGALAGKAIKKSVLELGGSDPLIILEDADMEKAAQVATLSRMQNAGQSCIAAKRFITVGKAKDAFLHQLQLQIAALKQGNPFDENITTGPMARIDLAEKIESQLKGSIANGAILISGGERNGCNVNPALLTHVHKGMPAYDEEAFGPMACIVESKDEADAIAIANDSRYGLGASIWTADIAKAEHMAGEINAGGVFINAMVKSDARYPFGGIKKSGYGRELSSFGIKEFMNLKTVYIS</sequence>
<dbReference type="Gene3D" id="3.40.309.10">
    <property type="entry name" value="Aldehyde Dehydrogenase, Chain A, domain 2"/>
    <property type="match status" value="1"/>
</dbReference>
<dbReference type="CDD" id="cd07100">
    <property type="entry name" value="ALDH_SSADH1_GabD1"/>
    <property type="match status" value="1"/>
</dbReference>
<feature type="domain" description="Aldehyde dehydrogenase" evidence="4">
    <location>
        <begin position="5"/>
        <end position="450"/>
    </location>
</feature>
<dbReference type="PANTHER" id="PTHR43217:SF1">
    <property type="entry name" value="SUCCINATE SEMIALDEHYDE DEHYDROGENASE [NAD(P)+] SAD"/>
    <property type="match status" value="1"/>
</dbReference>
<dbReference type="InterPro" id="IPR016161">
    <property type="entry name" value="Ald_DH/histidinol_DH"/>
</dbReference>
<dbReference type="GO" id="GO:0004777">
    <property type="term" value="F:succinate-semialdehyde dehydrogenase (NAD+) activity"/>
    <property type="evidence" value="ECO:0007669"/>
    <property type="project" value="TreeGrafter"/>
</dbReference>
<dbReference type="InterPro" id="IPR044148">
    <property type="entry name" value="ALDH_GabD1-like"/>
</dbReference>